<evidence type="ECO:0000313" key="2">
    <source>
        <dbReference type="Proteomes" id="UP001153332"/>
    </source>
</evidence>
<gene>
    <name evidence="1" type="ORF">O1611_g3831</name>
</gene>
<keyword evidence="2" id="KW-1185">Reference proteome</keyword>
<reference evidence="1" key="1">
    <citation type="submission" date="2022-12" db="EMBL/GenBank/DDBJ databases">
        <title>Genome Sequence of Lasiodiplodia mahajangana.</title>
        <authorList>
            <person name="Buettner E."/>
        </authorList>
    </citation>
    <scope>NUCLEOTIDE SEQUENCE</scope>
    <source>
        <strain evidence="1">VT137</strain>
    </source>
</reference>
<organism evidence="1 2">
    <name type="scientific">Lasiodiplodia mahajangana</name>
    <dbReference type="NCBI Taxonomy" id="1108764"/>
    <lineage>
        <taxon>Eukaryota</taxon>
        <taxon>Fungi</taxon>
        <taxon>Dikarya</taxon>
        <taxon>Ascomycota</taxon>
        <taxon>Pezizomycotina</taxon>
        <taxon>Dothideomycetes</taxon>
        <taxon>Dothideomycetes incertae sedis</taxon>
        <taxon>Botryosphaeriales</taxon>
        <taxon>Botryosphaeriaceae</taxon>
        <taxon>Lasiodiplodia</taxon>
    </lineage>
</organism>
<name>A0ACC2JQN5_9PEZI</name>
<evidence type="ECO:0000313" key="1">
    <source>
        <dbReference type="EMBL" id="KAJ8129800.1"/>
    </source>
</evidence>
<dbReference type="EMBL" id="JAPUUL010000657">
    <property type="protein sequence ID" value="KAJ8129800.1"/>
    <property type="molecule type" value="Genomic_DNA"/>
</dbReference>
<accession>A0ACC2JQN5</accession>
<proteinExistence type="predicted"/>
<dbReference type="Proteomes" id="UP001153332">
    <property type="component" value="Unassembled WGS sequence"/>
</dbReference>
<sequence>MGHQESSPPRQRQRVPHHRHHHRHRHGHNHYAAALTANSESALTLGRLNREFHAPDSHVVVESWLGQVTAPVPTTRMRSPESRNQPVHHDKRPRSKDRQSPSWRQHARRVDPLWRPQHIPPARGSSPPRLLLPTRNPKRYKRGSDDSSLISDLGPLRGPRKQSYIQSTLEQAEGSRHKPLDEVEVGTSASSPVSHVGAVPAFEKQPRHKTRADKYETKKSGDRKTRGEMRDRGEEPPRKSKSRKRKPIATGKNVMNNFTSEAVLNDRITPNLKPGLFNNKRVSKNHPITDLSFSEMPFPTNQERDTHKQKALSSSRLREVQRENRELEQISSFFLPTCADVASRKARPAKLRVKEGPICKSMTSRDDVVSLATPSSPTTITKSCSIPTIAPSERDCRSGSKRETTYFTWSTSQHSPKTGKSQPSTQPECIERERSMTPESVRKALIATGVYKNTGIRLYDNPNDQQKHGLKETRGNSLSACSSMADQVDAYEGKVSIVNQESGTKSKSLNDTIGTVTSLAELERRWNTILPPEWRLHEPHKAEASPMYEKQQRSNLDIPISAGFPSRHEIAREALINPIRESPQNQHAHRHGYGDPNTNLHSTAGSYVPIPPKPDQVVDQVRHQSQDRDITDARDAMPPPPLPRRFNFPQVNNYTLGYDLSSSTRREATGSLEIHAGVSDCRHPRATDTCEGVSQSHEVNITQEKLIPTLDSASWIPQAITSSIASNEREKTLSRLSMRSPIYDISGKEKDTQGALRLTPPPTALVGESMADFIARIESELDEPTSLDEYCQAESMTEHQESHIDPVTSTYETHGGRSIASDRSRVDCRQLPHEITDTRFREAFETRHGVGEYEELAASTPMPTEISRGTVDELIEMSKFWRPNPFSYT</sequence>
<comment type="caution">
    <text evidence="1">The sequence shown here is derived from an EMBL/GenBank/DDBJ whole genome shotgun (WGS) entry which is preliminary data.</text>
</comment>
<protein>
    <submittedName>
        <fullName evidence="1">Uncharacterized protein</fullName>
    </submittedName>
</protein>